<reference evidence="2 3" key="1">
    <citation type="journal article" date="2023" name="Sci. Data">
        <title>Genome assembly of the Korean intertidal mud-creeper Batillaria attramentaria.</title>
        <authorList>
            <person name="Patra A.K."/>
            <person name="Ho P.T."/>
            <person name="Jun S."/>
            <person name="Lee S.J."/>
            <person name="Kim Y."/>
            <person name="Won Y.J."/>
        </authorList>
    </citation>
    <scope>NUCLEOTIDE SEQUENCE [LARGE SCALE GENOMIC DNA]</scope>
    <source>
        <strain evidence="2">Wonlab-2016</strain>
    </source>
</reference>
<comment type="caution">
    <text evidence="2">The sequence shown here is derived from an EMBL/GenBank/DDBJ whole genome shotgun (WGS) entry which is preliminary data.</text>
</comment>
<feature type="compositionally biased region" description="Basic and acidic residues" evidence="1">
    <location>
        <begin position="152"/>
        <end position="173"/>
    </location>
</feature>
<feature type="compositionally biased region" description="Polar residues" evidence="1">
    <location>
        <begin position="213"/>
        <end position="228"/>
    </location>
</feature>
<dbReference type="Proteomes" id="UP001519460">
    <property type="component" value="Unassembled WGS sequence"/>
</dbReference>
<feature type="region of interest" description="Disordered" evidence="1">
    <location>
        <begin position="1"/>
        <end position="26"/>
    </location>
</feature>
<evidence type="ECO:0000256" key="1">
    <source>
        <dbReference type="SAM" id="MobiDB-lite"/>
    </source>
</evidence>
<dbReference type="InterPro" id="IPR039209">
    <property type="entry name" value="OBI1"/>
</dbReference>
<proteinExistence type="predicted"/>
<organism evidence="2 3">
    <name type="scientific">Batillaria attramentaria</name>
    <dbReference type="NCBI Taxonomy" id="370345"/>
    <lineage>
        <taxon>Eukaryota</taxon>
        <taxon>Metazoa</taxon>
        <taxon>Spiralia</taxon>
        <taxon>Lophotrochozoa</taxon>
        <taxon>Mollusca</taxon>
        <taxon>Gastropoda</taxon>
        <taxon>Caenogastropoda</taxon>
        <taxon>Sorbeoconcha</taxon>
        <taxon>Cerithioidea</taxon>
        <taxon>Batillariidae</taxon>
        <taxon>Batillaria</taxon>
    </lineage>
</organism>
<feature type="region of interest" description="Disordered" evidence="1">
    <location>
        <begin position="104"/>
        <end position="237"/>
    </location>
</feature>
<protein>
    <submittedName>
        <fullName evidence="2">Uncharacterized protein</fullName>
    </submittedName>
</protein>
<feature type="compositionally biased region" description="Basic and acidic residues" evidence="1">
    <location>
        <begin position="111"/>
        <end position="138"/>
    </location>
</feature>
<dbReference type="PANTHER" id="PTHR14609:SF1">
    <property type="entry name" value="ORC UBIQUITIN LIGASE 1"/>
    <property type="match status" value="1"/>
</dbReference>
<evidence type="ECO:0000313" key="3">
    <source>
        <dbReference type="Proteomes" id="UP001519460"/>
    </source>
</evidence>
<feature type="compositionally biased region" description="Basic and acidic residues" evidence="1">
    <location>
        <begin position="1"/>
        <end position="22"/>
    </location>
</feature>
<dbReference type="PANTHER" id="PTHR14609">
    <property type="entry name" value="RING FINGER PROTEIN 219"/>
    <property type="match status" value="1"/>
</dbReference>
<sequence length="252" mass="28386">MNKLKQENNRLKDENLKEEISHRSPHRYGRLTVATLESQLETQSKEVHRLTKALERSDQYIEDLQHRLQDLGRNPGMQTIHHEKSAPLSSTDVRQMHSNLRSTFRGSTESLDGRDRERGVGAGHDYNRLGREVGDNHPAKRQLFSEDGGAWNRDKGEASVGGRREAVADHRMPDSAYSDVTRQYERLKPSVQQLHRGKKGVESSSFDLEAPSPLTSSPSVGKLSSDSEMASPPKTVRKLRLRVTSCGNLTLL</sequence>
<gene>
    <name evidence="2" type="ORF">BaRGS_00027949</name>
</gene>
<feature type="non-terminal residue" evidence="2">
    <location>
        <position position="252"/>
    </location>
</feature>
<name>A0ABD0K0V0_9CAEN</name>
<dbReference type="EMBL" id="JACVVK020000274">
    <property type="protein sequence ID" value="KAK7480783.1"/>
    <property type="molecule type" value="Genomic_DNA"/>
</dbReference>
<accession>A0ABD0K0V0</accession>
<keyword evidence="3" id="KW-1185">Reference proteome</keyword>
<dbReference type="AlphaFoldDB" id="A0ABD0K0V0"/>
<evidence type="ECO:0000313" key="2">
    <source>
        <dbReference type="EMBL" id="KAK7480783.1"/>
    </source>
</evidence>